<dbReference type="InterPro" id="IPR011990">
    <property type="entry name" value="TPR-like_helical_dom_sf"/>
</dbReference>
<organism evidence="10">
    <name type="scientific">Selaginella moellendorffii</name>
    <name type="common">Spikemoss</name>
    <dbReference type="NCBI Taxonomy" id="88036"/>
    <lineage>
        <taxon>Eukaryota</taxon>
        <taxon>Viridiplantae</taxon>
        <taxon>Streptophyta</taxon>
        <taxon>Embryophyta</taxon>
        <taxon>Tracheophyta</taxon>
        <taxon>Lycopodiopsida</taxon>
        <taxon>Selaginellales</taxon>
        <taxon>Selaginellaceae</taxon>
        <taxon>Selaginella</taxon>
    </lineage>
</organism>
<gene>
    <name evidence="9" type="ORF">SELMODRAFT_269513</name>
</gene>
<dbReference type="InterPro" id="IPR019734">
    <property type="entry name" value="TPR_rpt"/>
</dbReference>
<keyword evidence="3 8" id="KW-0813">Transport</keyword>
<dbReference type="GO" id="GO:0006886">
    <property type="term" value="P:intracellular protein transport"/>
    <property type="evidence" value="ECO:0000318"/>
    <property type="project" value="GO_Central"/>
</dbReference>
<keyword evidence="6 8" id="KW-0472">Membrane</keyword>
<dbReference type="STRING" id="88036.D8T1A2"/>
<dbReference type="PANTHER" id="PTHR13768">
    <property type="entry name" value="SOLUBLE NSF ATTACHMENT PROTEIN SNAP"/>
    <property type="match status" value="1"/>
</dbReference>
<comment type="similarity">
    <text evidence="2 8">Belongs to the SNAP family.</text>
</comment>
<keyword evidence="10" id="KW-1185">Reference proteome</keyword>
<keyword evidence="5 8" id="KW-0653">Protein transport</keyword>
<dbReference type="Proteomes" id="UP000001514">
    <property type="component" value="Unassembled WGS sequence"/>
</dbReference>
<dbReference type="Gramene" id="EFJ09647">
    <property type="protein sequence ID" value="EFJ09647"/>
    <property type="gene ID" value="SELMODRAFT_269513"/>
</dbReference>
<dbReference type="GO" id="GO:0031201">
    <property type="term" value="C:SNARE complex"/>
    <property type="evidence" value="ECO:0000318"/>
    <property type="project" value="GO_Central"/>
</dbReference>
<dbReference type="PRINTS" id="PR00448">
    <property type="entry name" value="NSFATTACHMNT"/>
</dbReference>
<comment type="function">
    <text evidence="8">Required for vesicular transport between the endoplasmic reticulum and the Golgi apparatus.</text>
</comment>
<evidence type="ECO:0000313" key="9">
    <source>
        <dbReference type="EMBL" id="EFJ09647.1"/>
    </source>
</evidence>
<dbReference type="GO" id="GO:0005483">
    <property type="term" value="F:soluble NSF attachment protein activity"/>
    <property type="evidence" value="ECO:0000318"/>
    <property type="project" value="GO_Central"/>
</dbReference>
<reference evidence="9 10" key="1">
    <citation type="journal article" date="2011" name="Science">
        <title>The Selaginella genome identifies genetic changes associated with the evolution of vascular plants.</title>
        <authorList>
            <person name="Banks J.A."/>
            <person name="Nishiyama T."/>
            <person name="Hasebe M."/>
            <person name="Bowman J.L."/>
            <person name="Gribskov M."/>
            <person name="dePamphilis C."/>
            <person name="Albert V.A."/>
            <person name="Aono N."/>
            <person name="Aoyama T."/>
            <person name="Ambrose B.A."/>
            <person name="Ashton N.W."/>
            <person name="Axtell M.J."/>
            <person name="Barker E."/>
            <person name="Barker M.S."/>
            <person name="Bennetzen J.L."/>
            <person name="Bonawitz N.D."/>
            <person name="Chapple C."/>
            <person name="Cheng C."/>
            <person name="Correa L.G."/>
            <person name="Dacre M."/>
            <person name="DeBarry J."/>
            <person name="Dreyer I."/>
            <person name="Elias M."/>
            <person name="Engstrom E.M."/>
            <person name="Estelle M."/>
            <person name="Feng L."/>
            <person name="Finet C."/>
            <person name="Floyd S.K."/>
            <person name="Frommer W.B."/>
            <person name="Fujita T."/>
            <person name="Gramzow L."/>
            <person name="Gutensohn M."/>
            <person name="Harholt J."/>
            <person name="Hattori M."/>
            <person name="Heyl A."/>
            <person name="Hirai T."/>
            <person name="Hiwatashi Y."/>
            <person name="Ishikawa M."/>
            <person name="Iwata M."/>
            <person name="Karol K.G."/>
            <person name="Koehler B."/>
            <person name="Kolukisaoglu U."/>
            <person name="Kubo M."/>
            <person name="Kurata T."/>
            <person name="Lalonde S."/>
            <person name="Li K."/>
            <person name="Li Y."/>
            <person name="Litt A."/>
            <person name="Lyons E."/>
            <person name="Manning G."/>
            <person name="Maruyama T."/>
            <person name="Michael T.P."/>
            <person name="Mikami K."/>
            <person name="Miyazaki S."/>
            <person name="Morinaga S."/>
            <person name="Murata T."/>
            <person name="Mueller-Roeber B."/>
            <person name="Nelson D.R."/>
            <person name="Obara M."/>
            <person name="Oguri Y."/>
            <person name="Olmstead R.G."/>
            <person name="Onodera N."/>
            <person name="Petersen B.L."/>
            <person name="Pils B."/>
            <person name="Prigge M."/>
            <person name="Rensing S.A."/>
            <person name="Riano-Pachon D.M."/>
            <person name="Roberts A.W."/>
            <person name="Sato Y."/>
            <person name="Scheller H.V."/>
            <person name="Schulz B."/>
            <person name="Schulz C."/>
            <person name="Shakirov E.V."/>
            <person name="Shibagaki N."/>
            <person name="Shinohara N."/>
            <person name="Shippen D.E."/>
            <person name="Soerensen I."/>
            <person name="Sotooka R."/>
            <person name="Sugimoto N."/>
            <person name="Sugita M."/>
            <person name="Sumikawa N."/>
            <person name="Tanurdzic M."/>
            <person name="Theissen G."/>
            <person name="Ulvskov P."/>
            <person name="Wakazuki S."/>
            <person name="Weng J.K."/>
            <person name="Willats W.W."/>
            <person name="Wipf D."/>
            <person name="Wolf P.G."/>
            <person name="Yang L."/>
            <person name="Zimmer A.D."/>
            <person name="Zhu Q."/>
            <person name="Mitros T."/>
            <person name="Hellsten U."/>
            <person name="Loque D."/>
            <person name="Otillar R."/>
            <person name="Salamov A."/>
            <person name="Schmutz J."/>
            <person name="Shapiro H."/>
            <person name="Lindquist E."/>
            <person name="Lucas S."/>
            <person name="Rokhsar D."/>
            <person name="Grigoriev I.V."/>
        </authorList>
    </citation>
    <scope>NUCLEOTIDE SEQUENCE [LARGE SCALE GENOMIC DNA]</scope>
</reference>
<dbReference type="GO" id="GO:0035494">
    <property type="term" value="P:SNARE complex disassembly"/>
    <property type="evidence" value="ECO:0000318"/>
    <property type="project" value="GO_Central"/>
</dbReference>
<dbReference type="EMBL" id="GL377661">
    <property type="protein sequence ID" value="EFJ09647.1"/>
    <property type="molecule type" value="Genomic_DNA"/>
</dbReference>
<dbReference type="Pfam" id="PF14938">
    <property type="entry name" value="SNAP"/>
    <property type="match status" value="1"/>
</dbReference>
<evidence type="ECO:0000256" key="1">
    <source>
        <dbReference type="ARBA" id="ARBA00004170"/>
    </source>
</evidence>
<sequence>MDALAKAKEFESKADRKLKGWGLFGNKYEDTVELLQQAANHYKVAKSWDKAANCFIRVAEMHVKLDNRYEAATSYVDAAKCYMKNKPQDAINALNTATNIFLEMGKLSIAAKHFKDVGELYEKEEKWQEAMESYEKAADFYQGEEVTSSANQCKLKVAQFASQLELYPKAIEVYETVAKDSMGNNLLKYSVKGYLLSAGLCHLCSADHIAIQNAIERYEDLDPTFSNTREHKFLKDLAEAIEQEDVEKFTDVVKEFDSMTRLDGWKTTMLLRAKNAMKAKIDEDDDLT</sequence>
<dbReference type="CDD" id="cd15832">
    <property type="entry name" value="SNAP"/>
    <property type="match status" value="1"/>
</dbReference>
<evidence type="ECO:0000313" key="10">
    <source>
        <dbReference type="Proteomes" id="UP000001514"/>
    </source>
</evidence>
<accession>D8T1A2</accession>
<dbReference type="OrthoDB" id="9984275at2759"/>
<protein>
    <submittedName>
        <fullName evidence="9">Uncharacterized protein</fullName>
    </submittedName>
</protein>
<evidence type="ECO:0000256" key="5">
    <source>
        <dbReference type="ARBA" id="ARBA00022927"/>
    </source>
</evidence>
<evidence type="ECO:0000256" key="7">
    <source>
        <dbReference type="PROSITE-ProRule" id="PRU00339"/>
    </source>
</evidence>
<dbReference type="AlphaFoldDB" id="D8T1A2"/>
<dbReference type="HOGENOM" id="CLU_046329_0_2_1"/>
<feature type="repeat" description="TPR" evidence="7">
    <location>
        <begin position="111"/>
        <end position="144"/>
    </location>
</feature>
<evidence type="ECO:0000256" key="3">
    <source>
        <dbReference type="ARBA" id="ARBA00022448"/>
    </source>
</evidence>
<dbReference type="PANTHER" id="PTHR13768:SF8">
    <property type="entry name" value="ALPHA-SOLUBLE NSF ATTACHMENT PROTEIN"/>
    <property type="match status" value="1"/>
</dbReference>
<dbReference type="Gene3D" id="1.25.40.10">
    <property type="entry name" value="Tetratricopeptide repeat domain"/>
    <property type="match status" value="1"/>
</dbReference>
<dbReference type="FunCoup" id="D8T1A2">
    <property type="interactions" value="4943"/>
</dbReference>
<evidence type="ECO:0000256" key="6">
    <source>
        <dbReference type="ARBA" id="ARBA00023136"/>
    </source>
</evidence>
<evidence type="ECO:0000256" key="8">
    <source>
        <dbReference type="RuleBase" id="RU367013"/>
    </source>
</evidence>
<dbReference type="OMA" id="WSVKEYL"/>
<proteinExistence type="inferred from homology"/>
<dbReference type="eggNOG" id="KOG1586">
    <property type="taxonomic scope" value="Eukaryota"/>
</dbReference>
<dbReference type="SUPFAM" id="SSF48452">
    <property type="entry name" value="TPR-like"/>
    <property type="match status" value="1"/>
</dbReference>
<name>D8T1A2_SELML</name>
<dbReference type="PROSITE" id="PS50005">
    <property type="entry name" value="TPR"/>
    <property type="match status" value="1"/>
</dbReference>
<dbReference type="InParanoid" id="D8T1A2"/>
<dbReference type="GO" id="GO:0019905">
    <property type="term" value="F:syntaxin binding"/>
    <property type="evidence" value="ECO:0000318"/>
    <property type="project" value="GO_Central"/>
</dbReference>
<evidence type="ECO:0000256" key="4">
    <source>
        <dbReference type="ARBA" id="ARBA00022892"/>
    </source>
</evidence>
<comment type="subcellular location">
    <subcellularLocation>
        <location evidence="1 8">Membrane</location>
        <topology evidence="1 8">Peripheral membrane protein</topology>
    </subcellularLocation>
</comment>
<evidence type="ECO:0000256" key="2">
    <source>
        <dbReference type="ARBA" id="ARBA00010050"/>
    </source>
</evidence>
<dbReference type="FunFam" id="1.25.40.10:FF:000049">
    <property type="entry name" value="Alpha-soluble NSF attachment protein-like"/>
    <property type="match status" value="1"/>
</dbReference>
<dbReference type="KEGG" id="smo:SELMODRAFT_269513"/>
<dbReference type="InterPro" id="IPR000744">
    <property type="entry name" value="NSF_attach"/>
</dbReference>
<keyword evidence="7" id="KW-0802">TPR repeat</keyword>
<keyword evidence="4 8" id="KW-0931">ER-Golgi transport</keyword>